<dbReference type="AlphaFoldDB" id="A0A2T0XED1"/>
<comment type="caution">
    <text evidence="1">The sequence shown here is derived from an EMBL/GenBank/DDBJ whole genome shotgun (WGS) entry which is preliminary data.</text>
</comment>
<keyword evidence="2" id="KW-1185">Reference proteome</keyword>
<reference evidence="1 2" key="1">
    <citation type="submission" date="2018-03" db="EMBL/GenBank/DDBJ databases">
        <title>Genomic Encyclopedia of Type Strains, Phase III (KMG-III): the genomes of soil and plant-associated and newly described type strains.</title>
        <authorList>
            <person name="Whitman W."/>
        </authorList>
    </citation>
    <scope>NUCLEOTIDE SEQUENCE [LARGE SCALE GENOMIC DNA]</scope>
    <source>
        <strain evidence="1 2">MWH-P2sevCIIIb</strain>
    </source>
</reference>
<dbReference type="Proteomes" id="UP000238308">
    <property type="component" value="Unassembled WGS sequence"/>
</dbReference>
<accession>A0A2T0XED1</accession>
<dbReference type="EMBL" id="PVTV01000015">
    <property type="protein sequence ID" value="PRY97282.1"/>
    <property type="molecule type" value="Genomic_DNA"/>
</dbReference>
<gene>
    <name evidence="1" type="ORF">BCM14_2427</name>
</gene>
<proteinExistence type="predicted"/>
<protein>
    <submittedName>
        <fullName evidence="1">Uncharacterized protein</fullName>
    </submittedName>
</protein>
<organism evidence="1 2">
    <name type="scientific">Jezberella montanilacus</name>
    <dbReference type="NCBI Taxonomy" id="323426"/>
    <lineage>
        <taxon>Bacteria</taxon>
        <taxon>Pseudomonadati</taxon>
        <taxon>Pseudomonadota</taxon>
        <taxon>Betaproteobacteria</taxon>
        <taxon>Burkholderiales</taxon>
        <taxon>Alcaligenaceae</taxon>
        <taxon>Jezberella</taxon>
    </lineage>
</organism>
<name>A0A2T0XED1_9BURK</name>
<dbReference type="RefSeq" id="WP_106228244.1">
    <property type="nucleotide sequence ID" value="NZ_PVTV01000015.1"/>
</dbReference>
<sequence length="92" mass="10197">MGTDNSSRNAETWARIKKKGIDIQIKACVHGNCNLDSIKKWFDTDCIEAFVGLCLEGHLIELSEAARLIAHLLAIEGKCPRKAYKALDVLRG</sequence>
<evidence type="ECO:0000313" key="1">
    <source>
        <dbReference type="EMBL" id="PRY97282.1"/>
    </source>
</evidence>
<evidence type="ECO:0000313" key="2">
    <source>
        <dbReference type="Proteomes" id="UP000238308"/>
    </source>
</evidence>